<dbReference type="RefSeq" id="WP_006110772.1">
    <property type="nucleotide sequence ID" value="NZ_AOIO01000040.1"/>
</dbReference>
<dbReference type="AlphaFoldDB" id="M0AH91"/>
<dbReference type="OrthoDB" id="265568at2157"/>
<dbReference type="STRING" id="29540.C481_18350"/>
<dbReference type="InterPro" id="IPR008972">
    <property type="entry name" value="Cupredoxin"/>
</dbReference>
<reference evidence="2 3" key="1">
    <citation type="journal article" date="2014" name="PLoS Genet.">
        <title>Phylogenetically driven sequencing of extremely halophilic archaea reveals strategies for static and dynamic osmo-response.</title>
        <authorList>
            <person name="Becker E.A."/>
            <person name="Seitzer P.M."/>
            <person name="Tritt A."/>
            <person name="Larsen D."/>
            <person name="Krusor M."/>
            <person name="Yao A.I."/>
            <person name="Wu D."/>
            <person name="Madern D."/>
            <person name="Eisen J.A."/>
            <person name="Darling A.E."/>
            <person name="Facciotti M.T."/>
        </authorList>
    </citation>
    <scope>NUCLEOTIDE SEQUENCE [LARGE SCALE GENOMIC DNA]</scope>
    <source>
        <strain evidence="2 3">DSM 12278</strain>
    </source>
</reference>
<protein>
    <recommendedName>
        <fullName evidence="4">Blue (Type 1) copper domain-containing protein</fullName>
    </recommendedName>
</protein>
<keyword evidence="3" id="KW-1185">Reference proteome</keyword>
<dbReference type="Proteomes" id="UP000011554">
    <property type="component" value="Unassembled WGS sequence"/>
</dbReference>
<dbReference type="EMBL" id="AOIO01000040">
    <property type="protein sequence ID" value="ELY97924.1"/>
    <property type="molecule type" value="Genomic_DNA"/>
</dbReference>
<feature type="region of interest" description="Disordered" evidence="1">
    <location>
        <begin position="30"/>
        <end position="50"/>
    </location>
</feature>
<proteinExistence type="predicted"/>
<organism evidence="2 3">
    <name type="scientific">Natrialba asiatica (strain ATCC 700177 / DSM 12278 / JCM 9576 / FERM P-10747 / NBRC 102637 / 172P1)</name>
    <dbReference type="NCBI Taxonomy" id="29540"/>
    <lineage>
        <taxon>Archaea</taxon>
        <taxon>Methanobacteriati</taxon>
        <taxon>Methanobacteriota</taxon>
        <taxon>Stenosarchaea group</taxon>
        <taxon>Halobacteria</taxon>
        <taxon>Halobacteriales</taxon>
        <taxon>Natrialbaceae</taxon>
        <taxon>Natrialba</taxon>
    </lineage>
</organism>
<dbReference type="InterPro" id="IPR006311">
    <property type="entry name" value="TAT_signal"/>
</dbReference>
<dbReference type="eggNOG" id="arCOG06301">
    <property type="taxonomic scope" value="Archaea"/>
</dbReference>
<evidence type="ECO:0008006" key="4">
    <source>
        <dbReference type="Google" id="ProtNLM"/>
    </source>
</evidence>
<sequence length="177" mass="18766">MASNRSGRRAFVARTGVAAVGAVSAGCLGRGGDSTGDAEADAGTDESEPVVDVAEATTNDTDPDTWASVSTIRLDAFVGGWVGVEPAHIDRVENPTLVLLEGREYEFTCENRDNVKHNLAIYDAAEEVVDELATGVVADRGETASLTVEATAEMTTYICEHQPVIQRGEIEVIDPDR</sequence>
<evidence type="ECO:0000256" key="1">
    <source>
        <dbReference type="SAM" id="MobiDB-lite"/>
    </source>
</evidence>
<evidence type="ECO:0000313" key="2">
    <source>
        <dbReference type="EMBL" id="ELY97924.1"/>
    </source>
</evidence>
<feature type="compositionally biased region" description="Acidic residues" evidence="1">
    <location>
        <begin position="36"/>
        <end position="49"/>
    </location>
</feature>
<dbReference type="PATRIC" id="fig|29540.5.peg.3734"/>
<dbReference type="PROSITE" id="PS51318">
    <property type="entry name" value="TAT"/>
    <property type="match status" value="1"/>
</dbReference>
<dbReference type="PROSITE" id="PS51257">
    <property type="entry name" value="PROKAR_LIPOPROTEIN"/>
    <property type="match status" value="1"/>
</dbReference>
<evidence type="ECO:0000313" key="3">
    <source>
        <dbReference type="Proteomes" id="UP000011554"/>
    </source>
</evidence>
<dbReference type="Gene3D" id="2.60.40.420">
    <property type="entry name" value="Cupredoxins - blue copper proteins"/>
    <property type="match status" value="1"/>
</dbReference>
<gene>
    <name evidence="2" type="ORF">C481_18350</name>
</gene>
<comment type="caution">
    <text evidence="2">The sequence shown here is derived from an EMBL/GenBank/DDBJ whole genome shotgun (WGS) entry which is preliminary data.</text>
</comment>
<accession>M0AH91</accession>
<name>M0AH91_NATA1</name>